<proteinExistence type="predicted"/>
<reference evidence="1 2" key="1">
    <citation type="journal article" date="2018" name="G3 (Bethesda)">
        <title>Phylogenetic and Phylogenomic Definition of Rhizopus Species.</title>
        <authorList>
            <person name="Gryganskyi A.P."/>
            <person name="Golan J."/>
            <person name="Dolatabadi S."/>
            <person name="Mondo S."/>
            <person name="Robb S."/>
            <person name="Idnurm A."/>
            <person name="Muszewska A."/>
            <person name="Steczkiewicz K."/>
            <person name="Masonjones S."/>
            <person name="Liao H.L."/>
            <person name="Gajdeczka M.T."/>
            <person name="Anike F."/>
            <person name="Vuek A."/>
            <person name="Anishchenko I.M."/>
            <person name="Voigt K."/>
            <person name="de Hoog G.S."/>
            <person name="Smith M.E."/>
            <person name="Heitman J."/>
            <person name="Vilgalys R."/>
            <person name="Stajich J.E."/>
        </authorList>
    </citation>
    <scope>NUCLEOTIDE SEQUENCE [LARGE SCALE GENOMIC DNA]</scope>
    <source>
        <strain evidence="1 2">LSU 92-RS-03</strain>
    </source>
</reference>
<evidence type="ECO:0000313" key="2">
    <source>
        <dbReference type="Proteomes" id="UP000253551"/>
    </source>
</evidence>
<accession>A0A367IJY9</accession>
<organism evidence="1 2">
    <name type="scientific">Rhizopus stolonifer</name>
    <name type="common">Rhizopus nigricans</name>
    <dbReference type="NCBI Taxonomy" id="4846"/>
    <lineage>
        <taxon>Eukaryota</taxon>
        <taxon>Fungi</taxon>
        <taxon>Fungi incertae sedis</taxon>
        <taxon>Mucoromycota</taxon>
        <taxon>Mucoromycotina</taxon>
        <taxon>Mucoromycetes</taxon>
        <taxon>Mucorales</taxon>
        <taxon>Mucorineae</taxon>
        <taxon>Rhizopodaceae</taxon>
        <taxon>Rhizopus</taxon>
    </lineage>
</organism>
<keyword evidence="2" id="KW-1185">Reference proteome</keyword>
<dbReference type="InterPro" id="IPR044819">
    <property type="entry name" value="OBL-like"/>
</dbReference>
<comment type="caution">
    <text evidence="1">The sequence shown here is derived from an EMBL/GenBank/DDBJ whole genome shotgun (WGS) entry which is preliminary data.</text>
</comment>
<dbReference type="PANTHER" id="PTHR46086">
    <property type="entry name" value="ALPHA/BETA-HYDROLASES SUPERFAMILY PROTEIN"/>
    <property type="match status" value="1"/>
</dbReference>
<dbReference type="OrthoDB" id="2338663at2759"/>
<dbReference type="EMBL" id="PJQM01007693">
    <property type="protein sequence ID" value="RCH77841.1"/>
    <property type="molecule type" value="Genomic_DNA"/>
</dbReference>
<dbReference type="GO" id="GO:0006629">
    <property type="term" value="P:lipid metabolic process"/>
    <property type="evidence" value="ECO:0007669"/>
    <property type="project" value="InterPro"/>
</dbReference>
<dbReference type="GO" id="GO:0004806">
    <property type="term" value="F:triacylglycerol lipase activity"/>
    <property type="evidence" value="ECO:0007669"/>
    <property type="project" value="InterPro"/>
</dbReference>
<sequence length="246" mass="27404">MSDQLIRKVLSPFTPRHATQRHLSVINVGDAQFFSRERTEDKTDKGNTPYSLSLAHRLCIASKLAYEDIDVVRYELKQAGYTMDSFKPIGYKNTCAYVIENETDVFLVFRGTNPLNMQNYLTNLDAGLTEISMGKETARVHKGFWDAMGATTIAENVPEELHLDLRHASLTQSISSAVMAIVSIIKFVSLSVFQNVTDPIDTSWLTTSDVRYTSLYSQAENSILKSIGPEKRLFITGHSLGGALAT</sequence>
<dbReference type="SUPFAM" id="SSF53474">
    <property type="entry name" value="alpha/beta-Hydrolases"/>
    <property type="match status" value="1"/>
</dbReference>
<dbReference type="AlphaFoldDB" id="A0A367IJY9"/>
<dbReference type="STRING" id="4846.A0A367IJY9"/>
<feature type="non-terminal residue" evidence="1">
    <location>
        <position position="246"/>
    </location>
</feature>
<dbReference type="PANTHER" id="PTHR46086:SF3">
    <property type="entry name" value="TRIACYLGLYCEROL LIPASE OBL1"/>
    <property type="match status" value="1"/>
</dbReference>
<dbReference type="InterPro" id="IPR029058">
    <property type="entry name" value="AB_hydrolase_fold"/>
</dbReference>
<dbReference type="Gene3D" id="3.40.50.1820">
    <property type="entry name" value="alpha/beta hydrolase"/>
    <property type="match status" value="1"/>
</dbReference>
<gene>
    <name evidence="1" type="ORF">CU098_001662</name>
</gene>
<name>A0A367IJY9_RHIST</name>
<protein>
    <submittedName>
        <fullName evidence="1">Uncharacterized protein</fullName>
    </submittedName>
</protein>
<dbReference type="Proteomes" id="UP000253551">
    <property type="component" value="Unassembled WGS sequence"/>
</dbReference>
<evidence type="ECO:0000313" key="1">
    <source>
        <dbReference type="EMBL" id="RCH77841.1"/>
    </source>
</evidence>